<gene>
    <name evidence="2" type="ORF">AAFF_G00337390</name>
</gene>
<dbReference type="Proteomes" id="UP001221898">
    <property type="component" value="Unassembled WGS sequence"/>
</dbReference>
<keyword evidence="3" id="KW-1185">Reference proteome</keyword>
<evidence type="ECO:0000313" key="2">
    <source>
        <dbReference type="EMBL" id="KAJ8404472.1"/>
    </source>
</evidence>
<dbReference type="AlphaFoldDB" id="A0AAD7WPG1"/>
<organism evidence="2 3">
    <name type="scientific">Aldrovandia affinis</name>
    <dbReference type="NCBI Taxonomy" id="143900"/>
    <lineage>
        <taxon>Eukaryota</taxon>
        <taxon>Metazoa</taxon>
        <taxon>Chordata</taxon>
        <taxon>Craniata</taxon>
        <taxon>Vertebrata</taxon>
        <taxon>Euteleostomi</taxon>
        <taxon>Actinopterygii</taxon>
        <taxon>Neopterygii</taxon>
        <taxon>Teleostei</taxon>
        <taxon>Notacanthiformes</taxon>
        <taxon>Halosauridae</taxon>
        <taxon>Aldrovandia</taxon>
    </lineage>
</organism>
<accession>A0AAD7WPG1</accession>
<name>A0AAD7WPG1_9TELE</name>
<evidence type="ECO:0000256" key="1">
    <source>
        <dbReference type="SAM" id="MobiDB-lite"/>
    </source>
</evidence>
<dbReference type="EMBL" id="JAINUG010000053">
    <property type="protein sequence ID" value="KAJ8404472.1"/>
    <property type="molecule type" value="Genomic_DNA"/>
</dbReference>
<proteinExistence type="predicted"/>
<sequence>MSLTVQYQDVCRNRSTQASVQARELWMSGWQEWSTTRTADLPSTAHPNQCRATLKGKRDEKARPLISEVAGDRRGGLGSRAGQQQAAPGLRVSPPRSADSPPRIDRWRTLWPAQYHFTWG</sequence>
<feature type="region of interest" description="Disordered" evidence="1">
    <location>
        <begin position="39"/>
        <end position="104"/>
    </location>
</feature>
<reference evidence="2" key="1">
    <citation type="journal article" date="2023" name="Science">
        <title>Genome structures resolve the early diversification of teleost fishes.</title>
        <authorList>
            <person name="Parey E."/>
            <person name="Louis A."/>
            <person name="Montfort J."/>
            <person name="Bouchez O."/>
            <person name="Roques C."/>
            <person name="Iampietro C."/>
            <person name="Lluch J."/>
            <person name="Castinel A."/>
            <person name="Donnadieu C."/>
            <person name="Desvignes T."/>
            <person name="Floi Bucao C."/>
            <person name="Jouanno E."/>
            <person name="Wen M."/>
            <person name="Mejri S."/>
            <person name="Dirks R."/>
            <person name="Jansen H."/>
            <person name="Henkel C."/>
            <person name="Chen W.J."/>
            <person name="Zahm M."/>
            <person name="Cabau C."/>
            <person name="Klopp C."/>
            <person name="Thompson A.W."/>
            <person name="Robinson-Rechavi M."/>
            <person name="Braasch I."/>
            <person name="Lecointre G."/>
            <person name="Bobe J."/>
            <person name="Postlethwait J.H."/>
            <person name="Berthelot C."/>
            <person name="Roest Crollius H."/>
            <person name="Guiguen Y."/>
        </authorList>
    </citation>
    <scope>NUCLEOTIDE SEQUENCE</scope>
    <source>
        <strain evidence="2">NC1722</strain>
    </source>
</reference>
<protein>
    <submittedName>
        <fullName evidence="2">Uncharacterized protein</fullName>
    </submittedName>
</protein>
<evidence type="ECO:0000313" key="3">
    <source>
        <dbReference type="Proteomes" id="UP001221898"/>
    </source>
</evidence>
<comment type="caution">
    <text evidence="2">The sequence shown here is derived from an EMBL/GenBank/DDBJ whole genome shotgun (WGS) entry which is preliminary data.</text>
</comment>